<accession>A0A563ETN6</accession>
<gene>
    <name evidence="2" type="ORF">FKR81_17920</name>
</gene>
<proteinExistence type="predicted"/>
<dbReference type="InterPro" id="IPR003737">
    <property type="entry name" value="GlcNAc_PI_deacetylase-related"/>
</dbReference>
<protein>
    <submittedName>
        <fullName evidence="2">GlcNAc-PI de-N-acetylase</fullName>
    </submittedName>
</protein>
<dbReference type="Pfam" id="PF02585">
    <property type="entry name" value="PIG-L"/>
    <property type="match status" value="1"/>
</dbReference>
<dbReference type="GO" id="GO:0016811">
    <property type="term" value="F:hydrolase activity, acting on carbon-nitrogen (but not peptide) bonds, in linear amides"/>
    <property type="evidence" value="ECO:0007669"/>
    <property type="project" value="TreeGrafter"/>
</dbReference>
<dbReference type="OrthoDB" id="158614at2"/>
<dbReference type="SUPFAM" id="SSF102588">
    <property type="entry name" value="LmbE-like"/>
    <property type="match status" value="1"/>
</dbReference>
<dbReference type="PANTHER" id="PTHR12993">
    <property type="entry name" value="N-ACETYLGLUCOSAMINYL-PHOSPHATIDYLINOSITOL DE-N-ACETYLASE-RELATED"/>
    <property type="match status" value="1"/>
</dbReference>
<reference evidence="2 3" key="1">
    <citation type="submission" date="2019-07" db="EMBL/GenBank/DDBJ databases">
        <title>Lentzea xizangensis sp. nov., isolated from Qinghai-Tibetan Plateau Soils.</title>
        <authorList>
            <person name="Huang J."/>
        </authorList>
    </citation>
    <scope>NUCLEOTIDE SEQUENCE [LARGE SCALE GENOMIC DNA]</scope>
    <source>
        <strain evidence="2 3">FXJ1.1311</strain>
    </source>
</reference>
<evidence type="ECO:0000313" key="2">
    <source>
        <dbReference type="EMBL" id="TWP50952.1"/>
    </source>
</evidence>
<dbReference type="InterPro" id="IPR024078">
    <property type="entry name" value="LmbE-like_dom_sf"/>
</dbReference>
<dbReference type="AlphaFoldDB" id="A0A563ETN6"/>
<keyword evidence="1" id="KW-0862">Zinc</keyword>
<dbReference type="EMBL" id="VOBR01000010">
    <property type="protein sequence ID" value="TWP50952.1"/>
    <property type="molecule type" value="Genomic_DNA"/>
</dbReference>
<evidence type="ECO:0000313" key="3">
    <source>
        <dbReference type="Proteomes" id="UP000316639"/>
    </source>
</evidence>
<comment type="caution">
    <text evidence="2">The sequence shown here is derived from an EMBL/GenBank/DDBJ whole genome shotgun (WGS) entry which is preliminary data.</text>
</comment>
<dbReference type="PANTHER" id="PTHR12993:SF26">
    <property type="entry name" value="1D-MYO-INOSITOL 2-ACETAMIDO-2-DEOXY-ALPHA-D-GLUCOPYRANOSIDE DEACETYLASE"/>
    <property type="match status" value="1"/>
</dbReference>
<organism evidence="2 3">
    <name type="scientific">Lentzea tibetensis</name>
    <dbReference type="NCBI Taxonomy" id="2591470"/>
    <lineage>
        <taxon>Bacteria</taxon>
        <taxon>Bacillati</taxon>
        <taxon>Actinomycetota</taxon>
        <taxon>Actinomycetes</taxon>
        <taxon>Pseudonocardiales</taxon>
        <taxon>Pseudonocardiaceae</taxon>
        <taxon>Lentzea</taxon>
    </lineage>
</organism>
<dbReference type="GO" id="GO:0016137">
    <property type="term" value="P:glycoside metabolic process"/>
    <property type="evidence" value="ECO:0007669"/>
    <property type="project" value="UniProtKB-ARBA"/>
</dbReference>
<dbReference type="Proteomes" id="UP000316639">
    <property type="component" value="Unassembled WGS sequence"/>
</dbReference>
<name>A0A563ETN6_9PSEU</name>
<evidence type="ECO:0000256" key="1">
    <source>
        <dbReference type="ARBA" id="ARBA00022833"/>
    </source>
</evidence>
<keyword evidence="3" id="KW-1185">Reference proteome</keyword>
<sequence length="290" mass="31016">MIVRLGHVPPPSDVHQPSTVLDRTMPLTLLAVHAHPDDESTSTGGILAHYASLGARIVLVTCTNGELGDAPSGAKPFTPGHDPQAVARHRLGELQAACRVLGITDVERLGYHDSGIPAWEKPADAFIDVPVSVVADRVAALIEHYEPQVVVTYDYENPLQHRDHVHAAQVAAAAFDQAGVAQKLYLKAHGTTYWDRLIAVAASVGIHRDKPSGAVLDEVDRRITTTIDARHVVERKYAALHSHASQLASSLAGKLPPAEFAVAFGVEDYVRARDTTGAPLPETDLFAGCA</sequence>
<dbReference type="Gene3D" id="3.40.50.10320">
    <property type="entry name" value="LmbE-like"/>
    <property type="match status" value="1"/>
</dbReference>